<dbReference type="KEGG" id="lak:106176686"/>
<name>A0A1S3JWE4_LINAN</name>
<dbReference type="SUPFAM" id="SSF50630">
    <property type="entry name" value="Acid proteases"/>
    <property type="match status" value="1"/>
</dbReference>
<reference evidence="3 4" key="1">
    <citation type="submission" date="2025-04" db="UniProtKB">
        <authorList>
            <consortium name="RefSeq"/>
        </authorList>
    </citation>
    <scope>IDENTIFICATION</scope>
    <source>
        <tissue evidence="3 4">Gonads</tissue>
    </source>
</reference>
<dbReference type="RefSeq" id="XP_013414624.1">
    <property type="nucleotide sequence ID" value="XM_013559170.1"/>
</dbReference>
<sequence length="194" mass="21819">MSEDITEIAARRNRLRKRHSIKSPIPDYELGFKKVPPIRRNQSPLLDSPGRPEDPPRHDPPRGKATMEPPLPYVLCKCQNYSLYALINSACARSFIRRTALAKFGSQSTDEQVLPWLVGNATKVADKNRRLEIQLGEKILGVDVIVVESGPEFCIGADILNTYKCVLNFQTGTLTVGRQRVNLLTEEQIPPDKQ</sequence>
<evidence type="ECO:0000256" key="1">
    <source>
        <dbReference type="SAM" id="MobiDB-lite"/>
    </source>
</evidence>
<evidence type="ECO:0000313" key="5">
    <source>
        <dbReference type="RefSeq" id="XP_013414624.1"/>
    </source>
</evidence>
<dbReference type="InterPro" id="IPR021109">
    <property type="entry name" value="Peptidase_aspartic_dom_sf"/>
</dbReference>
<dbReference type="Proteomes" id="UP000085678">
    <property type="component" value="Unplaced"/>
</dbReference>
<evidence type="ECO:0000313" key="2">
    <source>
        <dbReference type="Proteomes" id="UP000085678"/>
    </source>
</evidence>
<accession>A0A1S3JWE4</accession>
<protein>
    <submittedName>
        <fullName evidence="3 4">Uncharacterized protein LOC106176686</fullName>
    </submittedName>
</protein>
<dbReference type="RefSeq" id="XP_013414623.1">
    <property type="nucleotide sequence ID" value="XM_013559169.1"/>
</dbReference>
<evidence type="ECO:0000313" key="4">
    <source>
        <dbReference type="RefSeq" id="XP_013414623.1"/>
    </source>
</evidence>
<dbReference type="RefSeq" id="XP_013414622.1">
    <property type="nucleotide sequence ID" value="XM_013559168.1"/>
</dbReference>
<dbReference type="Gene3D" id="2.40.70.10">
    <property type="entry name" value="Acid Proteases"/>
    <property type="match status" value="1"/>
</dbReference>
<keyword evidence="2" id="KW-1185">Reference proteome</keyword>
<proteinExistence type="predicted"/>
<organism evidence="2 3">
    <name type="scientific">Lingula anatina</name>
    <name type="common">Brachiopod</name>
    <name type="synonym">Lingula unguis</name>
    <dbReference type="NCBI Taxonomy" id="7574"/>
    <lineage>
        <taxon>Eukaryota</taxon>
        <taxon>Metazoa</taxon>
        <taxon>Spiralia</taxon>
        <taxon>Lophotrochozoa</taxon>
        <taxon>Brachiopoda</taxon>
        <taxon>Linguliformea</taxon>
        <taxon>Lingulata</taxon>
        <taxon>Lingulida</taxon>
        <taxon>Linguloidea</taxon>
        <taxon>Lingulidae</taxon>
        <taxon>Lingula</taxon>
    </lineage>
</organism>
<feature type="compositionally biased region" description="Basic and acidic residues" evidence="1">
    <location>
        <begin position="50"/>
        <end position="62"/>
    </location>
</feature>
<dbReference type="AlphaFoldDB" id="A0A1S3JWE4"/>
<dbReference type="GeneID" id="106176686"/>
<gene>
    <name evidence="3 4 5" type="primary">LOC106176686</name>
</gene>
<evidence type="ECO:0000313" key="3">
    <source>
        <dbReference type="RefSeq" id="XP_013414622.1"/>
    </source>
</evidence>
<feature type="region of interest" description="Disordered" evidence="1">
    <location>
        <begin position="27"/>
        <end position="66"/>
    </location>
</feature>